<keyword evidence="9" id="KW-1133">Transmembrane helix</keyword>
<evidence type="ECO:0000256" key="9">
    <source>
        <dbReference type="SAM" id="Phobius"/>
    </source>
</evidence>
<dbReference type="PROSITE" id="PS51854">
    <property type="entry name" value="CSPG"/>
    <property type="match status" value="12"/>
</dbReference>
<feature type="repeat" description="CSPG" evidence="8">
    <location>
        <begin position="278"/>
        <end position="373"/>
    </location>
</feature>
<feature type="repeat" description="CSPG" evidence="8">
    <location>
        <begin position="1494"/>
        <end position="1586"/>
    </location>
</feature>
<dbReference type="InterPro" id="IPR038081">
    <property type="entry name" value="CalX-like_sf"/>
</dbReference>
<dbReference type="InterPro" id="IPR003644">
    <property type="entry name" value="Calx_beta"/>
</dbReference>
<dbReference type="InterPro" id="IPR016186">
    <property type="entry name" value="C-type_lectin-like/link_sf"/>
</dbReference>
<reference evidence="12" key="1">
    <citation type="submission" date="2025-08" db="UniProtKB">
        <authorList>
            <consortium name="Ensembl"/>
        </authorList>
    </citation>
    <scope>IDENTIFICATION</scope>
</reference>
<feature type="repeat" description="CSPG" evidence="8">
    <location>
        <begin position="1615"/>
        <end position="1708"/>
    </location>
</feature>
<dbReference type="PANTHER" id="PTHR45739">
    <property type="entry name" value="MATRIX PROTEIN, PUTATIVE-RELATED"/>
    <property type="match status" value="1"/>
</dbReference>
<dbReference type="GO" id="GO:0009653">
    <property type="term" value="P:anatomical structure morphogenesis"/>
    <property type="evidence" value="ECO:0007669"/>
    <property type="project" value="TreeGrafter"/>
</dbReference>
<keyword evidence="7" id="KW-0325">Glycoprotein</keyword>
<keyword evidence="3 10" id="KW-0732">Signal</keyword>
<dbReference type="GO" id="GO:0046872">
    <property type="term" value="F:metal ion binding"/>
    <property type="evidence" value="ECO:0007669"/>
    <property type="project" value="UniProtKB-KW"/>
</dbReference>
<dbReference type="SUPFAM" id="SSF141072">
    <property type="entry name" value="CalX-like"/>
    <property type="match status" value="1"/>
</dbReference>
<dbReference type="Proteomes" id="UP000261600">
    <property type="component" value="Unplaced"/>
</dbReference>
<protein>
    <recommendedName>
        <fullName evidence="11">C-type lectin domain-containing protein</fullName>
    </recommendedName>
</protein>
<feature type="signal peptide" evidence="10">
    <location>
        <begin position="1"/>
        <end position="17"/>
    </location>
</feature>
<dbReference type="Pfam" id="PF16184">
    <property type="entry name" value="Cadherin_3"/>
    <property type="match status" value="11"/>
</dbReference>
<keyword evidence="9" id="KW-0472">Membrane</keyword>
<dbReference type="SMART" id="SM00237">
    <property type="entry name" value="Calx_beta"/>
    <property type="match status" value="1"/>
</dbReference>
<dbReference type="PROSITE" id="PS50041">
    <property type="entry name" value="C_TYPE_LECTIN_2"/>
    <property type="match status" value="1"/>
</dbReference>
<keyword evidence="6" id="KW-0130">Cell adhesion</keyword>
<evidence type="ECO:0000256" key="1">
    <source>
        <dbReference type="ARBA" id="ARBA00005529"/>
    </source>
</evidence>
<evidence type="ECO:0000313" key="13">
    <source>
        <dbReference type="Proteomes" id="UP000261600"/>
    </source>
</evidence>
<dbReference type="PANTHER" id="PTHR45739:SF3">
    <property type="entry name" value="FRAS-RELATED EXTRACELLULAR MATRIX PROTEIN 1B PRECURSOR"/>
    <property type="match status" value="1"/>
</dbReference>
<keyword evidence="13" id="KW-1185">Reference proteome</keyword>
<name>A0A3Q3R863_MONAL</name>
<feature type="repeat" description="CSPG" evidence="8">
    <location>
        <begin position="396"/>
        <end position="483"/>
    </location>
</feature>
<sequence length="1997" mass="220711">MASVRVYLLLVVPVVCSGSLIVVNSGVEVSRGRSVFVTEKELKIDVDPTSDCKVEVVMNEPITQRVGRLTPQVFDCSFLQDEVKYVHNGSPLLDEDTVLLRVFRFTSSDTLVEMVVLLVRVVDSGPGAVALGSAPLVVPQFYGLSNTIDSAVLNITTRADLLCTVRLITTDTSVPALGRLVTEEDSIQRKGTSHMGTLQQIRQGLSLCTGNKPCLHHTKEVNFLKTSCQDFLSSGLKYQHLSPPSPEIDYIPIRVELREQSEAVWLPVLIHGAMPNQPPQAAFMASFILEVDQFILTPITTATLDAKDHETPQERLVFNITVQPTEGFITHLDDHTKLITSFTWLDLHEMKVAYQPPNSSQSQRRNYEVLEAIDGSYMTSPPITVHISIRAAETHAPRVSWNMGLDLLEGQSRTITWEELQIVDNDNIDGVYLVAVDGPLHGRLSVRGGKAFMFRVQDLREGMVVYHHSDSDTTRDHIIFRISDGRHSIRHKFPINILPKDDSPPFLINNVAVEVQEGGAVQVEEYMLLASDLDSSDDYILYQIVSSPRAGQLVRKTSTHETGAAVDSFLQRDLLQGQIYYQHSGEEQFEDSFDFTLSDSHQPPNLSQTYTVVVHVFPVKDQLPVEVSGSVRSLTVKETEVVYITEAHLHFIDREHPETDLTYVITQPCFSPLHPGLMDAGRLFYTDSTNTMKKDHMVPILKSFTQHAVNHRKVAFMPPVEDIGPQPLFVQFIFSVSDHHGGTISGLLLNITVTPVDDQAPEAFTNLLQVEEGGGAFVTEGHLLVQDRDTRKEALRVVVQRTALHGWLELQGQTLLQGDTFTLQDLRGLRLRYIHDDSETAEDEVGLTVTDGLNSADVVLPIQVLPMNDEPPQLGAGLRGELSCEEGGRVQVTVDYLSATDRDSDDSRLTYMLARSPGRGELQRAGLAVDKFSQQDLLQGHIYYVHTGGEIGPEPVVDTVTLIISDGEAGGMEGCCHGDTPPPPIPLHGTLPVYDLNITVLPVDNKVPTVTLGESMLVVDEGSSACLCVGVLGAWDPDSPPNQLTFHLETPPLHGFLENTLPTPGSEKSNAGVRVESFSLVHLTSGFINYVQSEHKGVEPTVDQLSISVSDGLHHSAPVPFYIIINPTNDELPSLLLANFTVREGGMRELTPSILNGLDLDAPPDLLTFSVVQPPAHGSLINGIYGVEMSRYKEMGTELLQRSLPITSFSLEELRQGMKIVYMHDDTETLKDTVVLQLTDGVHTVQGTAQVTVLPVNDEKPRLLRNVGLEVLSGEHRVISNVALEAEDLDTPPSQVYYFINAAPRFGKLQLKTGSGWTELSARQNFTQDDVEMNRLWYKHTAAANTPGFKGHDSFRFTLSDLDNEPPAQSFFISIHTVQKGDIVLQSKAVHLREGQRVVLNTNILLASDSAGRPEELIFTVSVAPRHGLVHAVQQPGVPLISFTQLDVAAHRVCYTHDNITRNTSPGATFVVTNGDSSRSGTLHFTIEHGDRIPPTLNHNTGLRLQDGSTETITSDQLQLTDPDTATTNLTYVITQPPRHGNLLLRGVPLTPPLRFTQTDVDELNLAYLHGPGSSVEIDRFYFLPSDGTNIGYLEFGQLREGPAVFNIQVNESSPAVQSPSTVVDLGGGRYGIFITNRHLQASDPDSPTEELEFSISRPPHNGHLENIHTGAYIKGRFTQRDLDQRALVFVLPADMEVTADSFQFRLTDPAGNAMLPEILELSWSRVELSATCYRTCETAEMLQIQIQRSGRSIDPAYVAIQVEEGSAKPGRDFTHSTAGLIQFDPGVSVKTWNIYLIDDRLEENHETFTVTLKNPKNAVLGQRTSASVEIIDPRGGENCRWLLSVTFCYKLRHALSSVPQTGKSPSSLCPDGWTHYRRHCYILSSSVATWTSAERSCSLFNSSLTSVQSRRDMTWLWKFAGRKPFWIGLSGGPVRWMWADGRSVSFSRLKWAPLDHSKSEVSSDCMLAENPRSWISTSCSAETQHTFICSSPAHAH</sequence>
<accession>A0A3Q3R863</accession>
<feature type="chain" id="PRO_5018679817" description="C-type lectin domain-containing protein" evidence="10">
    <location>
        <begin position="18"/>
        <end position="1997"/>
    </location>
</feature>
<feature type="repeat" description="CSPG" evidence="8">
    <location>
        <begin position="625"/>
        <end position="737"/>
    </location>
</feature>
<feature type="repeat" description="CSPG" evidence="8">
    <location>
        <begin position="1381"/>
        <end position="1473"/>
    </location>
</feature>
<dbReference type="InterPro" id="IPR051561">
    <property type="entry name" value="FRAS1_ECM"/>
</dbReference>
<keyword evidence="4" id="KW-0677">Repeat</keyword>
<evidence type="ECO:0000313" key="12">
    <source>
        <dbReference type="Ensembl" id="ENSMALP00000028692.1"/>
    </source>
</evidence>
<dbReference type="GO" id="GO:0016020">
    <property type="term" value="C:membrane"/>
    <property type="evidence" value="ECO:0007669"/>
    <property type="project" value="InterPro"/>
</dbReference>
<dbReference type="InterPro" id="IPR016187">
    <property type="entry name" value="CTDL_fold"/>
</dbReference>
<organism evidence="12 13">
    <name type="scientific">Monopterus albus</name>
    <name type="common">Swamp eel</name>
    <dbReference type="NCBI Taxonomy" id="43700"/>
    <lineage>
        <taxon>Eukaryota</taxon>
        <taxon>Metazoa</taxon>
        <taxon>Chordata</taxon>
        <taxon>Craniata</taxon>
        <taxon>Vertebrata</taxon>
        <taxon>Euteleostomi</taxon>
        <taxon>Actinopterygii</taxon>
        <taxon>Neopterygii</taxon>
        <taxon>Teleostei</taxon>
        <taxon>Neoteleostei</taxon>
        <taxon>Acanthomorphata</taxon>
        <taxon>Anabantaria</taxon>
        <taxon>Synbranchiformes</taxon>
        <taxon>Synbranchidae</taxon>
        <taxon>Monopterus</taxon>
    </lineage>
</organism>
<dbReference type="Ensembl" id="ENSMALT00000029212.1">
    <property type="protein sequence ID" value="ENSMALP00000028692.1"/>
    <property type="gene ID" value="ENSMALG00000019594.1"/>
</dbReference>
<dbReference type="Pfam" id="PF00059">
    <property type="entry name" value="Lectin_C"/>
    <property type="match status" value="1"/>
</dbReference>
<feature type="repeat" description="CSPG" evidence="8">
    <location>
        <begin position="1007"/>
        <end position="1110"/>
    </location>
</feature>
<evidence type="ECO:0000256" key="8">
    <source>
        <dbReference type="PROSITE-ProRule" id="PRU01201"/>
    </source>
</evidence>
<dbReference type="GO" id="GO:0007154">
    <property type="term" value="P:cell communication"/>
    <property type="evidence" value="ECO:0007669"/>
    <property type="project" value="InterPro"/>
</dbReference>
<evidence type="ECO:0000256" key="7">
    <source>
        <dbReference type="ARBA" id="ARBA00023180"/>
    </source>
</evidence>
<dbReference type="InterPro" id="IPR045658">
    <property type="entry name" value="FRAS1-rel_N"/>
</dbReference>
<keyword evidence="2" id="KW-0479">Metal-binding</keyword>
<evidence type="ECO:0000256" key="6">
    <source>
        <dbReference type="ARBA" id="ARBA00022889"/>
    </source>
</evidence>
<feature type="repeat" description="CSPG" evidence="8">
    <location>
        <begin position="1131"/>
        <end position="1239"/>
    </location>
</feature>
<dbReference type="SMART" id="SM00034">
    <property type="entry name" value="CLECT"/>
    <property type="match status" value="1"/>
</dbReference>
<feature type="repeat" description="CSPG" evidence="8">
    <location>
        <begin position="871"/>
        <end position="965"/>
    </location>
</feature>
<keyword evidence="9" id="KW-0812">Transmembrane</keyword>
<evidence type="ECO:0000256" key="2">
    <source>
        <dbReference type="ARBA" id="ARBA00022723"/>
    </source>
</evidence>
<dbReference type="GO" id="GO:0007155">
    <property type="term" value="P:cell adhesion"/>
    <property type="evidence" value="ECO:0007669"/>
    <property type="project" value="UniProtKB-KW"/>
</dbReference>
<feature type="transmembrane region" description="Helical" evidence="9">
    <location>
        <begin position="7"/>
        <end position="27"/>
    </location>
</feature>
<feature type="domain" description="C-type lectin" evidence="11">
    <location>
        <begin position="1877"/>
        <end position="1981"/>
    </location>
</feature>
<dbReference type="InterPro" id="IPR001304">
    <property type="entry name" value="C-type_lectin-like"/>
</dbReference>
<keyword evidence="5" id="KW-0106">Calcium</keyword>
<dbReference type="Gene3D" id="3.10.100.10">
    <property type="entry name" value="Mannose-Binding Protein A, subunit A"/>
    <property type="match status" value="1"/>
</dbReference>
<feature type="repeat" description="CSPG" evidence="8">
    <location>
        <begin position="759"/>
        <end position="850"/>
    </location>
</feature>
<feature type="repeat" description="CSPG" evidence="8">
    <location>
        <begin position="1260"/>
        <end position="1360"/>
    </location>
</feature>
<evidence type="ECO:0000259" key="11">
    <source>
        <dbReference type="PROSITE" id="PS50041"/>
    </source>
</evidence>
<dbReference type="InterPro" id="IPR039005">
    <property type="entry name" value="CSPG_rpt"/>
</dbReference>
<evidence type="ECO:0000256" key="10">
    <source>
        <dbReference type="SAM" id="SignalP"/>
    </source>
</evidence>
<evidence type="ECO:0000256" key="3">
    <source>
        <dbReference type="ARBA" id="ARBA00022729"/>
    </source>
</evidence>
<evidence type="ECO:0000256" key="4">
    <source>
        <dbReference type="ARBA" id="ARBA00022737"/>
    </source>
</evidence>
<proteinExistence type="inferred from homology"/>
<dbReference type="Pfam" id="PF03160">
    <property type="entry name" value="Calx-beta"/>
    <property type="match status" value="1"/>
</dbReference>
<dbReference type="Pfam" id="PF19309">
    <property type="entry name" value="Frem_N"/>
    <property type="match status" value="1"/>
</dbReference>
<comment type="similarity">
    <text evidence="1">Belongs to the FRAS1 family.</text>
</comment>
<feature type="repeat" description="CSPG" evidence="8">
    <location>
        <begin position="504"/>
        <end position="598"/>
    </location>
</feature>
<dbReference type="SUPFAM" id="SSF56436">
    <property type="entry name" value="C-type lectin-like"/>
    <property type="match status" value="1"/>
</dbReference>
<evidence type="ECO:0000256" key="5">
    <source>
        <dbReference type="ARBA" id="ARBA00022837"/>
    </source>
</evidence>
<dbReference type="Gene3D" id="2.60.40.2030">
    <property type="match status" value="1"/>
</dbReference>
<reference evidence="12" key="2">
    <citation type="submission" date="2025-09" db="UniProtKB">
        <authorList>
            <consortium name="Ensembl"/>
        </authorList>
    </citation>
    <scope>IDENTIFICATION</scope>
</reference>